<dbReference type="SMART" id="SM00710">
    <property type="entry name" value="PbH1"/>
    <property type="match status" value="6"/>
</dbReference>
<sequence length="406" mass="41927">MLTPRRSLRATVRTGLAVLGAAAVIGSAALPADAASASTWIAYAGTSVNNARVPASTVALTVRSPQPFDAVTFLVDGKVVSGAGTATAGADGDWTATADANLSGYSGRISVTAKLTRGRTSSSVAKTVRVVDPGTTLGSGTTGTSLRPTRAARTQHTDGRPNAFTTGLRGGADPARVLVGDQVITTPGTVLDGVTVKGCLVVKASGVTVRNSKVVCRAKGRQLAVAVGEGVTGFVVEDTEIDATGTDVGVGWGNYTLRRVNLHGSADGARWGTNVTIEDSWIHDMSREDGLHSDAVQTTSARDVVIRHNTLDPSSNGDPLNSAVMIGTETGQRSLKNVLIERNFLGGGSYTVNVRGDANISGLVVRDNTFDDNSRYGAVIVPNGKDITLTGNKLGWTGKEVGVDRW</sequence>
<evidence type="ECO:0000313" key="4">
    <source>
        <dbReference type="EMBL" id="NYD21552.1"/>
    </source>
</evidence>
<dbReference type="RefSeq" id="WP_179749932.1">
    <property type="nucleotide sequence ID" value="NZ_BAAAGN010000005.1"/>
</dbReference>
<dbReference type="InterPro" id="IPR006626">
    <property type="entry name" value="PbH1"/>
</dbReference>
<proteinExistence type="predicted"/>
<feature type="signal peptide" evidence="2">
    <location>
        <begin position="1"/>
        <end position="34"/>
    </location>
</feature>
<gene>
    <name evidence="4" type="ORF">BJ968_001092</name>
</gene>
<dbReference type="InterPro" id="IPR012334">
    <property type="entry name" value="Pectin_lyas_fold"/>
</dbReference>
<keyword evidence="2" id="KW-0732">Signal</keyword>
<feature type="compositionally biased region" description="Low complexity" evidence="1">
    <location>
        <begin position="133"/>
        <end position="149"/>
    </location>
</feature>
<feature type="chain" id="PRO_5030963900" description="Right handed beta helix domain-containing protein" evidence="2">
    <location>
        <begin position="35"/>
        <end position="406"/>
    </location>
</feature>
<evidence type="ECO:0000256" key="1">
    <source>
        <dbReference type="SAM" id="MobiDB-lite"/>
    </source>
</evidence>
<dbReference type="EMBL" id="JACCBB010000001">
    <property type="protein sequence ID" value="NYD21552.1"/>
    <property type="molecule type" value="Genomic_DNA"/>
</dbReference>
<dbReference type="Pfam" id="PF13229">
    <property type="entry name" value="Beta_helix"/>
    <property type="match status" value="1"/>
</dbReference>
<dbReference type="Proteomes" id="UP000521922">
    <property type="component" value="Unassembled WGS sequence"/>
</dbReference>
<dbReference type="Gene3D" id="2.160.20.10">
    <property type="entry name" value="Single-stranded right-handed beta-helix, Pectin lyase-like"/>
    <property type="match status" value="1"/>
</dbReference>
<evidence type="ECO:0000259" key="3">
    <source>
        <dbReference type="Pfam" id="PF13229"/>
    </source>
</evidence>
<name>A0A7Y9DJQ3_9ACTN</name>
<reference evidence="4 5" key="1">
    <citation type="submission" date="2020-07" db="EMBL/GenBank/DDBJ databases">
        <title>Sequencing the genomes of 1000 actinobacteria strains.</title>
        <authorList>
            <person name="Klenk H.-P."/>
        </authorList>
    </citation>
    <scope>NUCLEOTIDE SEQUENCE [LARGE SCALE GENOMIC DNA]</scope>
    <source>
        <strain evidence="4 5">DSM 7487</strain>
    </source>
</reference>
<protein>
    <recommendedName>
        <fullName evidence="3">Right handed beta helix domain-containing protein</fullName>
    </recommendedName>
</protein>
<feature type="region of interest" description="Disordered" evidence="1">
    <location>
        <begin position="132"/>
        <end position="162"/>
    </location>
</feature>
<dbReference type="InterPro" id="IPR011050">
    <property type="entry name" value="Pectin_lyase_fold/virulence"/>
</dbReference>
<dbReference type="SUPFAM" id="SSF51126">
    <property type="entry name" value="Pectin lyase-like"/>
    <property type="match status" value="1"/>
</dbReference>
<organism evidence="4 5">
    <name type="scientific">Kineococcus aurantiacus</name>
    <dbReference type="NCBI Taxonomy" id="37633"/>
    <lineage>
        <taxon>Bacteria</taxon>
        <taxon>Bacillati</taxon>
        <taxon>Actinomycetota</taxon>
        <taxon>Actinomycetes</taxon>
        <taxon>Kineosporiales</taxon>
        <taxon>Kineosporiaceae</taxon>
        <taxon>Kineococcus</taxon>
    </lineage>
</organism>
<comment type="caution">
    <text evidence="4">The sequence shown here is derived from an EMBL/GenBank/DDBJ whole genome shotgun (WGS) entry which is preliminary data.</text>
</comment>
<feature type="domain" description="Right handed beta helix" evidence="3">
    <location>
        <begin position="255"/>
        <end position="393"/>
    </location>
</feature>
<dbReference type="AlphaFoldDB" id="A0A7Y9DJQ3"/>
<dbReference type="InterPro" id="IPR039448">
    <property type="entry name" value="Beta_helix"/>
</dbReference>
<evidence type="ECO:0000256" key="2">
    <source>
        <dbReference type="SAM" id="SignalP"/>
    </source>
</evidence>
<keyword evidence="5" id="KW-1185">Reference proteome</keyword>
<evidence type="ECO:0000313" key="5">
    <source>
        <dbReference type="Proteomes" id="UP000521922"/>
    </source>
</evidence>
<accession>A0A7Y9DJQ3</accession>